<reference evidence="1 2" key="1">
    <citation type="submission" date="2021-06" db="EMBL/GenBank/DDBJ databases">
        <title>Caerostris extrusa draft genome.</title>
        <authorList>
            <person name="Kono N."/>
            <person name="Arakawa K."/>
        </authorList>
    </citation>
    <scope>NUCLEOTIDE SEQUENCE [LARGE SCALE GENOMIC DNA]</scope>
</reference>
<dbReference type="EMBL" id="BPLR01002787">
    <property type="protein sequence ID" value="GIX77753.1"/>
    <property type="molecule type" value="Genomic_DNA"/>
</dbReference>
<gene>
    <name evidence="1" type="ORF">CEXT_9881</name>
</gene>
<name>A0AAV4MZT0_CAEEX</name>
<dbReference type="AlphaFoldDB" id="A0AAV4MZT0"/>
<proteinExistence type="predicted"/>
<evidence type="ECO:0000313" key="1">
    <source>
        <dbReference type="EMBL" id="GIX77753.1"/>
    </source>
</evidence>
<protein>
    <submittedName>
        <fullName evidence="1">Uncharacterized protein</fullName>
    </submittedName>
</protein>
<feature type="non-terminal residue" evidence="1">
    <location>
        <position position="72"/>
    </location>
</feature>
<evidence type="ECO:0000313" key="2">
    <source>
        <dbReference type="Proteomes" id="UP001054945"/>
    </source>
</evidence>
<sequence length="72" mass="7951">MAASVKCKMDPKKCAKFVYLGETDNSDDFNEEREALGVSCKGNGSCIPERITISSCTIWNQIISLNKEKCNS</sequence>
<accession>A0AAV4MZT0</accession>
<dbReference type="Proteomes" id="UP001054945">
    <property type="component" value="Unassembled WGS sequence"/>
</dbReference>
<keyword evidence="2" id="KW-1185">Reference proteome</keyword>
<organism evidence="1 2">
    <name type="scientific">Caerostris extrusa</name>
    <name type="common">Bark spider</name>
    <name type="synonym">Caerostris bankana</name>
    <dbReference type="NCBI Taxonomy" id="172846"/>
    <lineage>
        <taxon>Eukaryota</taxon>
        <taxon>Metazoa</taxon>
        <taxon>Ecdysozoa</taxon>
        <taxon>Arthropoda</taxon>
        <taxon>Chelicerata</taxon>
        <taxon>Arachnida</taxon>
        <taxon>Araneae</taxon>
        <taxon>Araneomorphae</taxon>
        <taxon>Entelegynae</taxon>
        <taxon>Araneoidea</taxon>
        <taxon>Araneidae</taxon>
        <taxon>Caerostris</taxon>
    </lineage>
</organism>
<comment type="caution">
    <text evidence="1">The sequence shown here is derived from an EMBL/GenBank/DDBJ whole genome shotgun (WGS) entry which is preliminary data.</text>
</comment>